<proteinExistence type="predicted"/>
<sequence length="198" mass="21597">MSGAYPKGKRYPEIDAEDITSGILALARLSGLTKDQLAAAAGLLLTQMETAVCSETEAKSYVTREFFVPVTYGTLMGEDAAHPVAILTNANDKAFIAFGVPHDYTSMIAADVIVIPKDTLPAVDWSIYTKYGALAESYIIHEEVDMTTTYDVISNILFAVDIRGLLTSLLADDYVGVEFRIRTADHDVNVLGVRFKYS</sequence>
<evidence type="ECO:0000313" key="1">
    <source>
        <dbReference type="EMBL" id="GAI94801.1"/>
    </source>
</evidence>
<reference evidence="1" key="1">
    <citation type="journal article" date="2014" name="Front. Microbiol.">
        <title>High frequency of phylogenetically diverse reductive dehalogenase-homologous genes in deep subseafloor sedimentary metagenomes.</title>
        <authorList>
            <person name="Kawai M."/>
            <person name="Futagami T."/>
            <person name="Toyoda A."/>
            <person name="Takaki Y."/>
            <person name="Nishi S."/>
            <person name="Hori S."/>
            <person name="Arai W."/>
            <person name="Tsubouchi T."/>
            <person name="Morono Y."/>
            <person name="Uchiyama I."/>
            <person name="Ito T."/>
            <person name="Fujiyama A."/>
            <person name="Inagaki F."/>
            <person name="Takami H."/>
        </authorList>
    </citation>
    <scope>NUCLEOTIDE SEQUENCE</scope>
    <source>
        <strain evidence="1">Expedition CK06-06</strain>
    </source>
</reference>
<protein>
    <submittedName>
        <fullName evidence="1">Uncharacterized protein</fullName>
    </submittedName>
</protein>
<accession>X1TTT9</accession>
<dbReference type="AlphaFoldDB" id="X1TTT9"/>
<gene>
    <name evidence="1" type="ORF">S12H4_31048</name>
</gene>
<name>X1TTT9_9ZZZZ</name>
<comment type="caution">
    <text evidence="1">The sequence shown here is derived from an EMBL/GenBank/DDBJ whole genome shotgun (WGS) entry which is preliminary data.</text>
</comment>
<dbReference type="EMBL" id="BARW01018084">
    <property type="protein sequence ID" value="GAI94801.1"/>
    <property type="molecule type" value="Genomic_DNA"/>
</dbReference>
<organism evidence="1">
    <name type="scientific">marine sediment metagenome</name>
    <dbReference type="NCBI Taxonomy" id="412755"/>
    <lineage>
        <taxon>unclassified sequences</taxon>
        <taxon>metagenomes</taxon>
        <taxon>ecological metagenomes</taxon>
    </lineage>
</organism>